<feature type="chain" id="PRO_5040948151" description="Lipoprotein" evidence="1">
    <location>
        <begin position="25"/>
        <end position="107"/>
    </location>
</feature>
<sequence length="107" mass="11799">MLLREMGTAMKSFLLMLFTSVLLAGCGSHDDFEGKWKSLNTGQVKLQIAPEEVAWRVTVTGDALSPQTYGATLVDEGLRVDMPPTSEVWTIDDNGHLKGLGQEFIRE</sequence>
<organism evidence="2 3">
    <name type="scientific">Pseudomonas lutea</name>
    <dbReference type="NCBI Taxonomy" id="243924"/>
    <lineage>
        <taxon>Bacteria</taxon>
        <taxon>Pseudomonadati</taxon>
        <taxon>Pseudomonadota</taxon>
        <taxon>Gammaproteobacteria</taxon>
        <taxon>Pseudomonadales</taxon>
        <taxon>Pseudomonadaceae</taxon>
        <taxon>Pseudomonas</taxon>
    </lineage>
</organism>
<evidence type="ECO:0000313" key="3">
    <source>
        <dbReference type="Proteomes" id="UP000183210"/>
    </source>
</evidence>
<keyword evidence="1" id="KW-0732">Signal</keyword>
<dbReference type="EMBL" id="FOEV01000003">
    <property type="protein sequence ID" value="SEQ02595.1"/>
    <property type="molecule type" value="Genomic_DNA"/>
</dbReference>
<protein>
    <recommendedName>
        <fullName evidence="4">Lipoprotein</fullName>
    </recommendedName>
</protein>
<dbReference type="PROSITE" id="PS51257">
    <property type="entry name" value="PROKAR_LIPOPROTEIN"/>
    <property type="match status" value="1"/>
</dbReference>
<proteinExistence type="predicted"/>
<name>A0A9X8MAI6_9PSED</name>
<dbReference type="AlphaFoldDB" id="A0A9X8MAI6"/>
<evidence type="ECO:0008006" key="4">
    <source>
        <dbReference type="Google" id="ProtNLM"/>
    </source>
</evidence>
<gene>
    <name evidence="2" type="ORF">SAMN05216409_103282</name>
</gene>
<comment type="caution">
    <text evidence="2">The sequence shown here is derived from an EMBL/GenBank/DDBJ whole genome shotgun (WGS) entry which is preliminary data.</text>
</comment>
<evidence type="ECO:0000256" key="1">
    <source>
        <dbReference type="SAM" id="SignalP"/>
    </source>
</evidence>
<reference evidence="2 3" key="1">
    <citation type="submission" date="2016-10" db="EMBL/GenBank/DDBJ databases">
        <authorList>
            <person name="Varghese N."/>
            <person name="Submissions S."/>
        </authorList>
    </citation>
    <scope>NUCLEOTIDE SEQUENCE [LARGE SCALE GENOMIC DNA]</scope>
    <source>
        <strain evidence="2 3">LMG 21974</strain>
    </source>
</reference>
<feature type="signal peptide" evidence="1">
    <location>
        <begin position="1"/>
        <end position="24"/>
    </location>
</feature>
<evidence type="ECO:0000313" key="2">
    <source>
        <dbReference type="EMBL" id="SEQ02595.1"/>
    </source>
</evidence>
<accession>A0A9X8MAI6</accession>
<dbReference type="Proteomes" id="UP000183210">
    <property type="component" value="Unassembled WGS sequence"/>
</dbReference>